<dbReference type="Gene3D" id="2.60.40.1730">
    <property type="entry name" value="tricorn interacting facor f3 domain"/>
    <property type="match status" value="1"/>
</dbReference>
<dbReference type="WBParaSite" id="PTRK_0001295050.1">
    <property type="protein sequence ID" value="PTRK_0001295050.1"/>
    <property type="gene ID" value="PTRK_0001295050"/>
</dbReference>
<dbReference type="GO" id="GO:0016020">
    <property type="term" value="C:membrane"/>
    <property type="evidence" value="ECO:0007669"/>
    <property type="project" value="TreeGrafter"/>
</dbReference>
<dbReference type="InterPro" id="IPR050344">
    <property type="entry name" value="Peptidase_M1_aminopeptidases"/>
</dbReference>
<proteinExistence type="predicted"/>
<feature type="domain" description="Aminopeptidase N-like N-terminal" evidence="1">
    <location>
        <begin position="58"/>
        <end position="122"/>
    </location>
</feature>
<dbReference type="InterPro" id="IPR042097">
    <property type="entry name" value="Aminopeptidase_N-like_N_sf"/>
</dbReference>
<protein>
    <submittedName>
        <fullName evidence="3">Peptidase_M1_N domain-containing protein</fullName>
    </submittedName>
</protein>
<reference evidence="3" key="1">
    <citation type="submission" date="2017-02" db="UniProtKB">
        <authorList>
            <consortium name="WormBaseParasite"/>
        </authorList>
    </citation>
    <scope>IDENTIFICATION</scope>
</reference>
<dbReference type="GO" id="GO:0006508">
    <property type="term" value="P:proteolysis"/>
    <property type="evidence" value="ECO:0007669"/>
    <property type="project" value="InterPro"/>
</dbReference>
<keyword evidence="2" id="KW-1185">Reference proteome</keyword>
<dbReference type="InterPro" id="IPR001930">
    <property type="entry name" value="Peptidase_M1"/>
</dbReference>
<dbReference type="PANTHER" id="PTHR11533:SF174">
    <property type="entry name" value="PUROMYCIN-SENSITIVE AMINOPEPTIDASE-RELATED"/>
    <property type="match status" value="1"/>
</dbReference>
<dbReference type="InterPro" id="IPR045357">
    <property type="entry name" value="Aminopeptidase_N-like_N"/>
</dbReference>
<dbReference type="GO" id="GO:0070006">
    <property type="term" value="F:metalloaminopeptidase activity"/>
    <property type="evidence" value="ECO:0007669"/>
    <property type="project" value="TreeGrafter"/>
</dbReference>
<sequence>MNTLGISAETCNGKECKLLDYGMLRKIGKIKINLPEPIEKESIDLRTKFYVKFNTISHESVYAGNVFPCFDEPIFKTTLKISLQIKKVLLALSNLRVKNIDQMDDGTKIVNFESTMHMSTYLVAFVVGEFCLI</sequence>
<dbReference type="Pfam" id="PF17900">
    <property type="entry name" value="Peptidase_M1_N"/>
    <property type="match status" value="1"/>
</dbReference>
<evidence type="ECO:0000259" key="1">
    <source>
        <dbReference type="Pfam" id="PF17900"/>
    </source>
</evidence>
<dbReference type="GO" id="GO:0005615">
    <property type="term" value="C:extracellular space"/>
    <property type="evidence" value="ECO:0007669"/>
    <property type="project" value="TreeGrafter"/>
</dbReference>
<dbReference type="PANTHER" id="PTHR11533">
    <property type="entry name" value="PROTEASE M1 ZINC METALLOPROTEASE"/>
    <property type="match status" value="1"/>
</dbReference>
<dbReference type="STRING" id="131310.A0A0N4ZWB8"/>
<dbReference type="GO" id="GO:0043171">
    <property type="term" value="P:peptide catabolic process"/>
    <property type="evidence" value="ECO:0007669"/>
    <property type="project" value="TreeGrafter"/>
</dbReference>
<evidence type="ECO:0000313" key="2">
    <source>
        <dbReference type="Proteomes" id="UP000038045"/>
    </source>
</evidence>
<dbReference type="GO" id="GO:0005737">
    <property type="term" value="C:cytoplasm"/>
    <property type="evidence" value="ECO:0007669"/>
    <property type="project" value="TreeGrafter"/>
</dbReference>
<dbReference type="GO" id="GO:0008270">
    <property type="term" value="F:zinc ion binding"/>
    <property type="evidence" value="ECO:0007669"/>
    <property type="project" value="TreeGrafter"/>
</dbReference>
<name>A0A0N4ZWB8_PARTI</name>
<dbReference type="PRINTS" id="PR00756">
    <property type="entry name" value="ALADIPTASE"/>
</dbReference>
<dbReference type="Proteomes" id="UP000038045">
    <property type="component" value="Unplaced"/>
</dbReference>
<accession>A0A0N4ZWB8</accession>
<dbReference type="SUPFAM" id="SSF63737">
    <property type="entry name" value="Leukotriene A4 hydrolase N-terminal domain"/>
    <property type="match status" value="1"/>
</dbReference>
<dbReference type="GO" id="GO:0042277">
    <property type="term" value="F:peptide binding"/>
    <property type="evidence" value="ECO:0007669"/>
    <property type="project" value="TreeGrafter"/>
</dbReference>
<organism evidence="2 3">
    <name type="scientific">Parastrongyloides trichosuri</name>
    <name type="common">Possum-specific nematode worm</name>
    <dbReference type="NCBI Taxonomy" id="131310"/>
    <lineage>
        <taxon>Eukaryota</taxon>
        <taxon>Metazoa</taxon>
        <taxon>Ecdysozoa</taxon>
        <taxon>Nematoda</taxon>
        <taxon>Chromadorea</taxon>
        <taxon>Rhabditida</taxon>
        <taxon>Tylenchina</taxon>
        <taxon>Panagrolaimomorpha</taxon>
        <taxon>Strongyloidoidea</taxon>
        <taxon>Strongyloididae</taxon>
        <taxon>Parastrongyloides</taxon>
    </lineage>
</organism>
<evidence type="ECO:0000313" key="3">
    <source>
        <dbReference type="WBParaSite" id="PTRK_0001295050.1"/>
    </source>
</evidence>
<dbReference type="AlphaFoldDB" id="A0A0N4ZWB8"/>